<dbReference type="Proteomes" id="UP001150925">
    <property type="component" value="Unassembled WGS sequence"/>
</dbReference>
<keyword evidence="3" id="KW-1185">Reference proteome</keyword>
<reference evidence="2" key="1">
    <citation type="submission" date="2022-07" db="EMBL/GenBank/DDBJ databases">
        <title>Phylogenomic reconstructions and comparative analyses of Kickxellomycotina fungi.</title>
        <authorList>
            <person name="Reynolds N.K."/>
            <person name="Stajich J.E."/>
            <person name="Barry K."/>
            <person name="Grigoriev I.V."/>
            <person name="Crous P."/>
            <person name="Smith M.E."/>
        </authorList>
    </citation>
    <scope>NUCLEOTIDE SEQUENCE</scope>
    <source>
        <strain evidence="2">RSA 1196</strain>
    </source>
</reference>
<dbReference type="Pfam" id="PF00561">
    <property type="entry name" value="Abhydrolase_1"/>
    <property type="match status" value="1"/>
</dbReference>
<protein>
    <recommendedName>
        <fullName evidence="1">AB hydrolase-1 domain-containing protein</fullName>
    </recommendedName>
</protein>
<comment type="caution">
    <text evidence="2">The sequence shown here is derived from an EMBL/GenBank/DDBJ whole genome shotgun (WGS) entry which is preliminary data.</text>
</comment>
<name>A0A9W8ARI4_9FUNG</name>
<dbReference type="InterPro" id="IPR050471">
    <property type="entry name" value="AB_hydrolase"/>
</dbReference>
<dbReference type="AlphaFoldDB" id="A0A9W8ARI4"/>
<evidence type="ECO:0000259" key="1">
    <source>
        <dbReference type="Pfam" id="PF00561"/>
    </source>
</evidence>
<sequence length="378" mass="42049">MTSHAEPLLAKGAAQGTKASAELPPVMFHDTLTDRGYVPLGQLASNAPEQDHARSSLGRLYYELHGQGPIKVVFICGFATHLVAWECQVKYFARQPDYQVCLFDNRGCGWSEEGSSFYRGLARATTKHMAEDLVELLHYLQWLTTENKEEGDGNTNDATQIHVVGSSMGGMILQELLLNPRTQGRLASATLLSTCPGGWPYSLRTMVNFVRLGLTKDFELRAQRFSDIFFPTEWLHRNCSVPSGDATISSSDEAMEDSSSKSLLTNRRWVRDTLHARLSFTRPQPFYGFICHALAILRHSVKASRLQHLRAQSTLRTLVMVGTDDEVIPPQESLTLASRANAPLLVFTGAGHILAMEQADRVNSVLERHFNGQLELGF</sequence>
<dbReference type="PANTHER" id="PTHR43433">
    <property type="entry name" value="HYDROLASE, ALPHA/BETA FOLD FAMILY PROTEIN"/>
    <property type="match status" value="1"/>
</dbReference>
<proteinExistence type="predicted"/>
<dbReference type="InterPro" id="IPR000073">
    <property type="entry name" value="AB_hydrolase_1"/>
</dbReference>
<evidence type="ECO:0000313" key="3">
    <source>
        <dbReference type="Proteomes" id="UP001150925"/>
    </source>
</evidence>
<dbReference type="Gene3D" id="3.40.50.1820">
    <property type="entry name" value="alpha/beta hydrolase"/>
    <property type="match status" value="1"/>
</dbReference>
<dbReference type="EMBL" id="JANBPY010000766">
    <property type="protein sequence ID" value="KAJ1963871.1"/>
    <property type="molecule type" value="Genomic_DNA"/>
</dbReference>
<accession>A0A9W8ARI4</accession>
<organism evidence="2 3">
    <name type="scientific">Dispira parvispora</name>
    <dbReference type="NCBI Taxonomy" id="1520584"/>
    <lineage>
        <taxon>Eukaryota</taxon>
        <taxon>Fungi</taxon>
        <taxon>Fungi incertae sedis</taxon>
        <taxon>Zoopagomycota</taxon>
        <taxon>Kickxellomycotina</taxon>
        <taxon>Dimargaritomycetes</taxon>
        <taxon>Dimargaritales</taxon>
        <taxon>Dimargaritaceae</taxon>
        <taxon>Dispira</taxon>
    </lineage>
</organism>
<gene>
    <name evidence="2" type="ORF">IWQ62_003088</name>
</gene>
<dbReference type="OrthoDB" id="19657at2759"/>
<dbReference type="InterPro" id="IPR029058">
    <property type="entry name" value="AB_hydrolase_fold"/>
</dbReference>
<dbReference type="SUPFAM" id="SSF53474">
    <property type="entry name" value="alpha/beta-Hydrolases"/>
    <property type="match status" value="1"/>
</dbReference>
<dbReference type="PANTHER" id="PTHR43433:SF5">
    <property type="entry name" value="AB HYDROLASE-1 DOMAIN-CONTAINING PROTEIN"/>
    <property type="match status" value="1"/>
</dbReference>
<evidence type="ECO:0000313" key="2">
    <source>
        <dbReference type="EMBL" id="KAJ1963871.1"/>
    </source>
</evidence>
<feature type="domain" description="AB hydrolase-1" evidence="1">
    <location>
        <begin position="72"/>
        <end position="357"/>
    </location>
</feature>